<evidence type="ECO:0000256" key="1">
    <source>
        <dbReference type="SAM" id="MobiDB-lite"/>
    </source>
</evidence>
<feature type="non-terminal residue" evidence="2">
    <location>
        <position position="29"/>
    </location>
</feature>
<evidence type="ECO:0000313" key="2">
    <source>
        <dbReference type="EMBL" id="KKK49639.1"/>
    </source>
</evidence>
<gene>
    <name evidence="2" type="ORF">LCGC14_3133020</name>
</gene>
<protein>
    <submittedName>
        <fullName evidence="2">Uncharacterized protein</fullName>
    </submittedName>
</protein>
<reference evidence="2" key="1">
    <citation type="journal article" date="2015" name="Nature">
        <title>Complex archaea that bridge the gap between prokaryotes and eukaryotes.</title>
        <authorList>
            <person name="Spang A."/>
            <person name="Saw J.H."/>
            <person name="Jorgensen S.L."/>
            <person name="Zaremba-Niedzwiedzka K."/>
            <person name="Martijn J."/>
            <person name="Lind A.E."/>
            <person name="van Eijk R."/>
            <person name="Schleper C."/>
            <person name="Guy L."/>
            <person name="Ettema T.J."/>
        </authorList>
    </citation>
    <scope>NUCLEOTIDE SEQUENCE</scope>
</reference>
<accession>A0A0F8Y637</accession>
<name>A0A0F8Y637_9ZZZZ</name>
<sequence>MPSDDSDNSTAPADLLADMRAFQQGEEDR</sequence>
<proteinExistence type="predicted"/>
<comment type="caution">
    <text evidence="2">The sequence shown here is derived from an EMBL/GenBank/DDBJ whole genome shotgun (WGS) entry which is preliminary data.</text>
</comment>
<organism evidence="2">
    <name type="scientific">marine sediment metagenome</name>
    <dbReference type="NCBI Taxonomy" id="412755"/>
    <lineage>
        <taxon>unclassified sequences</taxon>
        <taxon>metagenomes</taxon>
        <taxon>ecological metagenomes</taxon>
    </lineage>
</organism>
<feature type="region of interest" description="Disordered" evidence="1">
    <location>
        <begin position="1"/>
        <end position="29"/>
    </location>
</feature>
<dbReference type="AlphaFoldDB" id="A0A0F8Y637"/>
<dbReference type="EMBL" id="LAZR01068434">
    <property type="protein sequence ID" value="KKK49639.1"/>
    <property type="molecule type" value="Genomic_DNA"/>
</dbReference>